<gene>
    <name evidence="1" type="ORF">I551_8240</name>
</gene>
<dbReference type="EMBL" id="JAOL01000198">
    <property type="protein sequence ID" value="EUA85318.1"/>
    <property type="molecule type" value="Genomic_DNA"/>
</dbReference>
<organism evidence="1 2">
    <name type="scientific">Mycobacterium ulcerans str. Harvey</name>
    <dbReference type="NCBI Taxonomy" id="1299332"/>
    <lineage>
        <taxon>Bacteria</taxon>
        <taxon>Bacillati</taxon>
        <taxon>Actinomycetota</taxon>
        <taxon>Actinomycetes</taxon>
        <taxon>Mycobacteriales</taxon>
        <taxon>Mycobacteriaceae</taxon>
        <taxon>Mycobacterium</taxon>
        <taxon>Mycobacterium ulcerans group</taxon>
    </lineage>
</organism>
<dbReference type="Proteomes" id="UP000020681">
    <property type="component" value="Unassembled WGS sequence"/>
</dbReference>
<reference evidence="1 2" key="1">
    <citation type="submission" date="2014-01" db="EMBL/GenBank/DDBJ databases">
        <authorList>
            <person name="Dobos K."/>
            <person name="Lenaerts A."/>
            <person name="Ordway D."/>
            <person name="DeGroote M.A."/>
            <person name="Parker T."/>
            <person name="Sizemore C."/>
            <person name="Tallon L.J."/>
            <person name="Sadzewicz L.K."/>
            <person name="Sengamalay N."/>
            <person name="Fraser C.M."/>
            <person name="Hine E."/>
            <person name="Shefchek K.A."/>
            <person name="Das S.P."/>
            <person name="Tettelin H."/>
        </authorList>
    </citation>
    <scope>NUCLEOTIDE SEQUENCE [LARGE SCALE GENOMIC DNA]</scope>
    <source>
        <strain evidence="1 2">Harvey</strain>
    </source>
</reference>
<keyword evidence="2" id="KW-1185">Reference proteome</keyword>
<protein>
    <submittedName>
        <fullName evidence="1">Uncharacterized protein</fullName>
    </submittedName>
</protein>
<proteinExistence type="predicted"/>
<accession>A0ABN0QL14</accession>
<comment type="caution">
    <text evidence="1">The sequence shown here is derived from an EMBL/GenBank/DDBJ whole genome shotgun (WGS) entry which is preliminary data.</text>
</comment>
<name>A0ABN0QL14_MYCUL</name>
<evidence type="ECO:0000313" key="2">
    <source>
        <dbReference type="Proteomes" id="UP000020681"/>
    </source>
</evidence>
<sequence>MLGSSTLSVFEYRLETGAPDDYWAGRAWRRYAFAPNRFPKM</sequence>
<evidence type="ECO:0000313" key="1">
    <source>
        <dbReference type="EMBL" id="EUA85318.1"/>
    </source>
</evidence>